<evidence type="ECO:0000256" key="10">
    <source>
        <dbReference type="ARBA" id="ARBA00048523"/>
    </source>
</evidence>
<proteinExistence type="predicted"/>
<feature type="region of interest" description="Disordered" evidence="11">
    <location>
        <begin position="31"/>
        <end position="51"/>
    </location>
</feature>
<dbReference type="InterPro" id="IPR023214">
    <property type="entry name" value="HAD_sf"/>
</dbReference>
<evidence type="ECO:0000256" key="12">
    <source>
        <dbReference type="SAM" id="SignalP"/>
    </source>
</evidence>
<dbReference type="PROSITE" id="PS51257">
    <property type="entry name" value="PROKAR_LIPOPROTEIN"/>
    <property type="match status" value="1"/>
</dbReference>
<dbReference type="Proteomes" id="UP001629059">
    <property type="component" value="Unassembled WGS sequence"/>
</dbReference>
<evidence type="ECO:0000256" key="1">
    <source>
        <dbReference type="ARBA" id="ARBA00001946"/>
    </source>
</evidence>
<gene>
    <name evidence="13" type="ORF">ABS768_13400</name>
</gene>
<dbReference type="PANTHER" id="PTHR43344:SF2">
    <property type="entry name" value="PHOSPHOSERINE PHOSPHATASE"/>
    <property type="match status" value="1"/>
</dbReference>
<dbReference type="Gene3D" id="3.40.50.1000">
    <property type="entry name" value="HAD superfamily/HAD-like"/>
    <property type="match status" value="1"/>
</dbReference>
<evidence type="ECO:0000256" key="5">
    <source>
        <dbReference type="ARBA" id="ARBA00022723"/>
    </source>
</evidence>
<comment type="cofactor">
    <cofactor evidence="1">
        <name>Mg(2+)</name>
        <dbReference type="ChEBI" id="CHEBI:18420"/>
    </cofactor>
</comment>
<dbReference type="Pfam" id="PF12710">
    <property type="entry name" value="HAD"/>
    <property type="match status" value="1"/>
</dbReference>
<keyword evidence="7" id="KW-0460">Magnesium</keyword>
<evidence type="ECO:0000256" key="6">
    <source>
        <dbReference type="ARBA" id="ARBA00022801"/>
    </source>
</evidence>
<dbReference type="InterPro" id="IPR036412">
    <property type="entry name" value="HAD-like_sf"/>
</dbReference>
<comment type="caution">
    <text evidence="13">The sequence shown here is derived from an EMBL/GenBank/DDBJ whole genome shotgun (WGS) entry which is preliminary data.</text>
</comment>
<dbReference type="EMBL" id="JBELQB010000010">
    <property type="protein sequence ID" value="MFL9838504.1"/>
    <property type="molecule type" value="Genomic_DNA"/>
</dbReference>
<keyword evidence="14" id="KW-1185">Reference proteome</keyword>
<keyword evidence="5" id="KW-0479">Metal-binding</keyword>
<comment type="catalytic activity">
    <reaction evidence="10">
        <text>O-phospho-D-serine + H2O = D-serine + phosphate</text>
        <dbReference type="Rhea" id="RHEA:24873"/>
        <dbReference type="ChEBI" id="CHEBI:15377"/>
        <dbReference type="ChEBI" id="CHEBI:35247"/>
        <dbReference type="ChEBI" id="CHEBI:43474"/>
        <dbReference type="ChEBI" id="CHEBI:58680"/>
        <dbReference type="EC" id="3.1.3.3"/>
    </reaction>
</comment>
<evidence type="ECO:0000256" key="9">
    <source>
        <dbReference type="ARBA" id="ARBA00048138"/>
    </source>
</evidence>
<evidence type="ECO:0000313" key="13">
    <source>
        <dbReference type="EMBL" id="MFL9838504.1"/>
    </source>
</evidence>
<sequence length="347" mass="39152">MNNKLISPITKAFAFMVLFISLSACKQEPAKDTESGTETVEVSNSDPLPSWNEGANKEAIINYVKDVTTDGSADFIPVADRIATFDNDGTLWSEQPAYFQLFFAMDRIKALSADHPDWKNKQPYKAVLENDMNALMQQGEKGLMEIVMVSHSGVTTDEFDTIVKDWIATAKHPTKNVPYTDMVFKPMLELVKYLQANDFKVFIVSGGGIGFMRAWAEGVYGIPKDQIVGSSNKTEFDYNNGNPVIRILPQLEFMDDKQGKPVAINKFIGRKPVFAAGNSDGDLQMLQYTASNKYKNFELYVHHTDSIREWSYDRKSHIGTFDKGLDEANQKGWTVVNMKDDWKTVYK</sequence>
<evidence type="ECO:0000313" key="14">
    <source>
        <dbReference type="Proteomes" id="UP001629059"/>
    </source>
</evidence>
<dbReference type="CDD" id="cd01427">
    <property type="entry name" value="HAD_like"/>
    <property type="match status" value="1"/>
</dbReference>
<feature type="chain" id="PRO_5045341693" description="phosphoserine phosphatase" evidence="12">
    <location>
        <begin position="27"/>
        <end position="347"/>
    </location>
</feature>
<evidence type="ECO:0000256" key="2">
    <source>
        <dbReference type="ARBA" id="ARBA00005135"/>
    </source>
</evidence>
<dbReference type="PANTHER" id="PTHR43344">
    <property type="entry name" value="PHOSPHOSERINE PHOSPHATASE"/>
    <property type="match status" value="1"/>
</dbReference>
<comment type="catalytic activity">
    <reaction evidence="9">
        <text>O-phospho-L-serine + H2O = L-serine + phosphate</text>
        <dbReference type="Rhea" id="RHEA:21208"/>
        <dbReference type="ChEBI" id="CHEBI:15377"/>
        <dbReference type="ChEBI" id="CHEBI:33384"/>
        <dbReference type="ChEBI" id="CHEBI:43474"/>
        <dbReference type="ChEBI" id="CHEBI:57524"/>
        <dbReference type="EC" id="3.1.3.3"/>
    </reaction>
</comment>
<dbReference type="GO" id="GO:0016787">
    <property type="term" value="F:hydrolase activity"/>
    <property type="evidence" value="ECO:0007669"/>
    <property type="project" value="UniProtKB-KW"/>
</dbReference>
<dbReference type="SUPFAM" id="SSF56784">
    <property type="entry name" value="HAD-like"/>
    <property type="match status" value="1"/>
</dbReference>
<dbReference type="RefSeq" id="WP_408075463.1">
    <property type="nucleotide sequence ID" value="NZ_JBELQB010000010.1"/>
</dbReference>
<dbReference type="InterPro" id="IPR050582">
    <property type="entry name" value="HAD-like_SerB"/>
</dbReference>
<comment type="pathway">
    <text evidence="2">Amino-acid biosynthesis; L-serine biosynthesis; L-serine from 3-phospho-D-glycerate: step 3/3.</text>
</comment>
<keyword evidence="6 13" id="KW-0378">Hydrolase</keyword>
<feature type="signal peptide" evidence="12">
    <location>
        <begin position="1"/>
        <end position="26"/>
    </location>
</feature>
<keyword evidence="8" id="KW-0718">Serine biosynthesis</keyword>
<keyword evidence="12" id="KW-0732">Signal</keyword>
<name>A0ABW8YET9_9FLAO</name>
<dbReference type="EC" id="3.1.3.3" evidence="3"/>
<organism evidence="13 14">
    <name type="scientific">Flavobacterium rhizophilum</name>
    <dbReference type="NCBI Taxonomy" id="3163296"/>
    <lineage>
        <taxon>Bacteria</taxon>
        <taxon>Pseudomonadati</taxon>
        <taxon>Bacteroidota</taxon>
        <taxon>Flavobacteriia</taxon>
        <taxon>Flavobacteriales</taxon>
        <taxon>Flavobacteriaceae</taxon>
        <taxon>Flavobacterium</taxon>
    </lineage>
</organism>
<keyword evidence="4" id="KW-0028">Amino-acid biosynthesis</keyword>
<evidence type="ECO:0000256" key="11">
    <source>
        <dbReference type="SAM" id="MobiDB-lite"/>
    </source>
</evidence>
<evidence type="ECO:0000256" key="8">
    <source>
        <dbReference type="ARBA" id="ARBA00023299"/>
    </source>
</evidence>
<protein>
    <recommendedName>
        <fullName evidence="3">phosphoserine phosphatase</fullName>
        <ecNumber evidence="3">3.1.3.3</ecNumber>
    </recommendedName>
</protein>
<evidence type="ECO:0000256" key="4">
    <source>
        <dbReference type="ARBA" id="ARBA00022605"/>
    </source>
</evidence>
<evidence type="ECO:0000256" key="7">
    <source>
        <dbReference type="ARBA" id="ARBA00022842"/>
    </source>
</evidence>
<feature type="compositionally biased region" description="Polar residues" evidence="11">
    <location>
        <begin position="36"/>
        <end position="47"/>
    </location>
</feature>
<reference evidence="13 14" key="1">
    <citation type="submission" date="2024-06" db="EMBL/GenBank/DDBJ databases">
        <authorList>
            <person name="Kaempfer P."/>
            <person name="Viver T."/>
        </authorList>
    </citation>
    <scope>NUCLEOTIDE SEQUENCE [LARGE SCALE GENOMIC DNA]</scope>
    <source>
        <strain evidence="13 14">ST-75</strain>
    </source>
</reference>
<accession>A0ABW8YET9</accession>
<evidence type="ECO:0000256" key="3">
    <source>
        <dbReference type="ARBA" id="ARBA00012640"/>
    </source>
</evidence>